<evidence type="ECO:0000256" key="7">
    <source>
        <dbReference type="PIRSR" id="PIRSR639901-1"/>
    </source>
</evidence>
<dbReference type="SUPFAM" id="SSF53756">
    <property type="entry name" value="UDP-Glycosyltransferase/glycogen phosphorylase"/>
    <property type="match status" value="1"/>
</dbReference>
<protein>
    <recommendedName>
        <fullName evidence="3 9">3-deoxy-D-manno-octulosonic acid transferase</fullName>
        <shortName evidence="9">Kdo transferase</shortName>
        <ecNumber evidence="2 9">2.4.99.12</ecNumber>
    </recommendedName>
    <alternativeName>
        <fullName evidence="5 9">Lipid IV(A) 3-deoxy-D-manno-octulosonic acid transferase</fullName>
    </alternativeName>
</protein>
<dbReference type="Gene3D" id="3.40.50.11720">
    <property type="entry name" value="3-Deoxy-D-manno-octulosonic-acid transferase, N-terminal domain"/>
    <property type="match status" value="1"/>
</dbReference>
<feature type="domain" description="3-deoxy-D-manno-octulosonic-acid transferase N-terminal" evidence="10">
    <location>
        <begin position="25"/>
        <end position="202"/>
    </location>
</feature>
<dbReference type="GO" id="GO:0043842">
    <property type="term" value="F:Kdo transferase activity"/>
    <property type="evidence" value="ECO:0007669"/>
    <property type="project" value="UniProtKB-EC"/>
</dbReference>
<gene>
    <name evidence="11" type="ORF">E8K88_02960</name>
</gene>
<reference evidence="11 12" key="1">
    <citation type="submission" date="2019-04" db="EMBL/GenBank/DDBJ databases">
        <title>Lampropedia sp YIM MLB12 draf genome.</title>
        <authorList>
            <person name="Wang Y.-X."/>
        </authorList>
    </citation>
    <scope>NUCLEOTIDE SEQUENCE [LARGE SCALE GENOMIC DNA]</scope>
    <source>
        <strain evidence="11 12">YIM MLB12</strain>
    </source>
</reference>
<dbReference type="Proteomes" id="UP000306236">
    <property type="component" value="Unassembled WGS sequence"/>
</dbReference>
<comment type="pathway">
    <text evidence="1 9">Bacterial outer membrane biogenesis; LPS core biosynthesis.</text>
</comment>
<evidence type="ECO:0000256" key="1">
    <source>
        <dbReference type="ARBA" id="ARBA00004713"/>
    </source>
</evidence>
<dbReference type="PANTHER" id="PTHR42755">
    <property type="entry name" value="3-DEOXY-MANNO-OCTULOSONATE CYTIDYLYLTRANSFERASE"/>
    <property type="match status" value="1"/>
</dbReference>
<comment type="similarity">
    <text evidence="9">Belongs to the glycosyltransferase group 1 family.</text>
</comment>
<proteinExistence type="inferred from homology"/>
<comment type="caution">
    <text evidence="11">The sequence shown here is derived from an EMBL/GenBank/DDBJ whole genome shotgun (WGS) entry which is preliminary data.</text>
</comment>
<name>A0A4S5BSF1_9BURK</name>
<feature type="site" description="Transition state stabilizer" evidence="8">
    <location>
        <position position="123"/>
    </location>
</feature>
<evidence type="ECO:0000256" key="6">
    <source>
        <dbReference type="ARBA" id="ARBA00049183"/>
    </source>
</evidence>
<dbReference type="EMBL" id="SSWX01000003">
    <property type="protein sequence ID" value="THJ35747.1"/>
    <property type="molecule type" value="Genomic_DNA"/>
</dbReference>
<dbReference type="GO" id="GO:0009245">
    <property type="term" value="P:lipid A biosynthetic process"/>
    <property type="evidence" value="ECO:0007669"/>
    <property type="project" value="TreeGrafter"/>
</dbReference>
<dbReference type="AlphaFoldDB" id="A0A4S5BSF1"/>
<dbReference type="GO" id="GO:0005886">
    <property type="term" value="C:plasma membrane"/>
    <property type="evidence" value="ECO:0007669"/>
    <property type="project" value="UniProtKB-SubCell"/>
</dbReference>
<dbReference type="Gene3D" id="3.40.50.2000">
    <property type="entry name" value="Glycogen Phosphorylase B"/>
    <property type="match status" value="1"/>
</dbReference>
<keyword evidence="4 9" id="KW-0808">Transferase</keyword>
<keyword evidence="9" id="KW-1003">Cell membrane</keyword>
<dbReference type="Pfam" id="PF04413">
    <property type="entry name" value="Glycos_transf_N"/>
    <property type="match status" value="1"/>
</dbReference>
<keyword evidence="9" id="KW-0472">Membrane</keyword>
<dbReference type="UniPathway" id="UPA00958"/>
<evidence type="ECO:0000256" key="8">
    <source>
        <dbReference type="PIRSR" id="PIRSR639901-2"/>
    </source>
</evidence>
<comment type="function">
    <text evidence="9">Involved in lipopolysaccharide (LPS) biosynthesis. Catalyzes the transfer of 3-deoxy-D-manno-octulosonate (Kdo) residue(s) from CMP-Kdo to lipid IV(A), the tetraacyldisaccharide-1,4'-bisphosphate precursor of lipid A.</text>
</comment>
<comment type="subcellular location">
    <subcellularLocation>
        <location evidence="9">Cell membrane</location>
    </subcellularLocation>
</comment>
<evidence type="ECO:0000256" key="3">
    <source>
        <dbReference type="ARBA" id="ARBA00019077"/>
    </source>
</evidence>
<evidence type="ECO:0000313" key="12">
    <source>
        <dbReference type="Proteomes" id="UP000306236"/>
    </source>
</evidence>
<dbReference type="PANTHER" id="PTHR42755:SF1">
    <property type="entry name" value="3-DEOXY-D-MANNO-OCTULOSONIC ACID TRANSFERASE, MITOCHONDRIAL-RELATED"/>
    <property type="match status" value="1"/>
</dbReference>
<evidence type="ECO:0000256" key="2">
    <source>
        <dbReference type="ARBA" id="ARBA00012621"/>
    </source>
</evidence>
<dbReference type="EC" id="2.4.99.12" evidence="2 9"/>
<evidence type="ECO:0000256" key="9">
    <source>
        <dbReference type="RuleBase" id="RU365103"/>
    </source>
</evidence>
<keyword evidence="9" id="KW-0448">Lipopolysaccharide biosynthesis</keyword>
<feature type="site" description="Transition state stabilizer" evidence="8">
    <location>
        <position position="199"/>
    </location>
</feature>
<dbReference type="OrthoDB" id="9789797at2"/>
<evidence type="ECO:0000259" key="10">
    <source>
        <dbReference type="Pfam" id="PF04413"/>
    </source>
</evidence>
<comment type="catalytic activity">
    <reaction evidence="6 9">
        <text>lipid IVA (E. coli) + CMP-3-deoxy-beta-D-manno-octulosonate = alpha-Kdo-(2-&gt;6)-lipid IVA (E. coli) + CMP + H(+)</text>
        <dbReference type="Rhea" id="RHEA:28066"/>
        <dbReference type="ChEBI" id="CHEBI:15378"/>
        <dbReference type="ChEBI" id="CHEBI:58603"/>
        <dbReference type="ChEBI" id="CHEBI:60364"/>
        <dbReference type="ChEBI" id="CHEBI:60377"/>
        <dbReference type="ChEBI" id="CHEBI:85987"/>
        <dbReference type="EC" id="2.4.99.12"/>
    </reaction>
</comment>
<dbReference type="InterPro" id="IPR038107">
    <property type="entry name" value="Glycos_transf_N_sf"/>
</dbReference>
<keyword evidence="12" id="KW-1185">Reference proteome</keyword>
<accession>A0A4S5BSF1</accession>
<dbReference type="InterPro" id="IPR007507">
    <property type="entry name" value="Glycos_transf_N"/>
</dbReference>
<evidence type="ECO:0000313" key="11">
    <source>
        <dbReference type="EMBL" id="THJ35747.1"/>
    </source>
</evidence>
<evidence type="ECO:0000256" key="4">
    <source>
        <dbReference type="ARBA" id="ARBA00022679"/>
    </source>
</evidence>
<evidence type="ECO:0000256" key="5">
    <source>
        <dbReference type="ARBA" id="ARBA00031445"/>
    </source>
</evidence>
<sequence length="431" mass="46524">MTAASPLLRRKLRKRAVQEPGYAQAVPERFGYYESKPEAGGALLWVHAVSLGESRTAGLLIEALRQRIPGLRILLTHGTATGRAEGQQLLREGDLQAWFPWDTPGAVKRFLAHFKPSLGLLMETEVWPSMVQACAQQGMPLWLVNARLNERSLAGIHKAQVLMGPAYRHLAGVLAQTDMDAERLQSVGAPVQGVTGNIKFDARPNPQQVETGLQLRAAWTAHSGKPVVVLASSREGEEAAWLDAIAASPALHAVQWLVVPRHPQRFEAVAQLVLERGLSLQRRSRWTDLNGHSPGPTPAADIWLGDSMGEMALYYSIAQVALLGASFEALGGQNLIEACACACPVIMGPHTFNFTHAAQDALAQQAALRVADVAEAVQAAVALAHDTPRLHSMQQQAQHFAHAHRGALDAMADALAGQWALMATDHAGDRL</sequence>
<dbReference type="GO" id="GO:0009244">
    <property type="term" value="P:lipopolysaccharide core region biosynthetic process"/>
    <property type="evidence" value="ECO:0007669"/>
    <property type="project" value="UniProtKB-UniRule"/>
</dbReference>
<feature type="active site" description="Proton acceptor" evidence="7">
    <location>
        <position position="53"/>
    </location>
</feature>
<organism evidence="11 12">
    <name type="scientific">Lampropedia aestuarii</name>
    <dbReference type="NCBI Taxonomy" id="2562762"/>
    <lineage>
        <taxon>Bacteria</taxon>
        <taxon>Pseudomonadati</taxon>
        <taxon>Pseudomonadota</taxon>
        <taxon>Betaproteobacteria</taxon>
        <taxon>Burkholderiales</taxon>
        <taxon>Comamonadaceae</taxon>
        <taxon>Lampropedia</taxon>
    </lineage>
</organism>
<dbReference type="InterPro" id="IPR039901">
    <property type="entry name" value="Kdotransferase"/>
</dbReference>